<evidence type="ECO:0000313" key="5">
    <source>
        <dbReference type="Proteomes" id="UP001589836"/>
    </source>
</evidence>
<dbReference type="PANTHER" id="PTHR30055:SF207">
    <property type="entry name" value="HTH-TYPE TRANSCRIPTIONAL REPRESSOR FATR"/>
    <property type="match status" value="1"/>
</dbReference>
<comment type="caution">
    <text evidence="4">The sequence shown here is derived from an EMBL/GenBank/DDBJ whole genome shotgun (WGS) entry which is preliminary data.</text>
</comment>
<dbReference type="InterPro" id="IPR009057">
    <property type="entry name" value="Homeodomain-like_sf"/>
</dbReference>
<accession>A0ABV6LQC4</accession>
<name>A0ABV6LQC4_9BACI</name>
<dbReference type="InterPro" id="IPR050109">
    <property type="entry name" value="HTH-type_TetR-like_transc_reg"/>
</dbReference>
<dbReference type="InterPro" id="IPR023772">
    <property type="entry name" value="DNA-bd_HTH_TetR-type_CS"/>
</dbReference>
<sequence>METTTSKKEDILQAALLLFAKRGFDATTIPMIAKEASVGAGTIYRYFENKDTLVNELFRFYVERYIIVLKEEYALREGTIRQRFHHLFHGMVRFSSENEHALYFIKTHSHSHVLSQESKNTFEELIQLIREFIEQGQVQGIIRQLPVNALIAIVLGAFMELHQLVRVGDIEYSSDLLEGVESSCWDAIRAQ</sequence>
<evidence type="ECO:0000256" key="2">
    <source>
        <dbReference type="PROSITE-ProRule" id="PRU00335"/>
    </source>
</evidence>
<dbReference type="InterPro" id="IPR001647">
    <property type="entry name" value="HTH_TetR"/>
</dbReference>
<evidence type="ECO:0000313" key="4">
    <source>
        <dbReference type="EMBL" id="MFC0524615.1"/>
    </source>
</evidence>
<dbReference type="SUPFAM" id="SSF48498">
    <property type="entry name" value="Tetracyclin repressor-like, C-terminal domain"/>
    <property type="match status" value="1"/>
</dbReference>
<dbReference type="InterPro" id="IPR032551">
    <property type="entry name" value="BscR_C"/>
</dbReference>
<dbReference type="Gene3D" id="1.10.357.10">
    <property type="entry name" value="Tetracycline Repressor, domain 2"/>
    <property type="match status" value="1"/>
</dbReference>
<protein>
    <submittedName>
        <fullName evidence="4">TetR/AcrR family transcriptional regulator</fullName>
    </submittedName>
</protein>
<evidence type="ECO:0000259" key="3">
    <source>
        <dbReference type="PROSITE" id="PS50977"/>
    </source>
</evidence>
<dbReference type="Pfam" id="PF00440">
    <property type="entry name" value="TetR_N"/>
    <property type="match status" value="1"/>
</dbReference>
<proteinExistence type="predicted"/>
<dbReference type="PROSITE" id="PS50977">
    <property type="entry name" value="HTH_TETR_2"/>
    <property type="match status" value="1"/>
</dbReference>
<dbReference type="Pfam" id="PF16295">
    <property type="entry name" value="TetR_C_10"/>
    <property type="match status" value="1"/>
</dbReference>
<keyword evidence="1 2" id="KW-0238">DNA-binding</keyword>
<organism evidence="4 5">
    <name type="scientific">Pontibacillus salicampi</name>
    <dbReference type="NCBI Taxonomy" id="1449801"/>
    <lineage>
        <taxon>Bacteria</taxon>
        <taxon>Bacillati</taxon>
        <taxon>Bacillota</taxon>
        <taxon>Bacilli</taxon>
        <taxon>Bacillales</taxon>
        <taxon>Bacillaceae</taxon>
        <taxon>Pontibacillus</taxon>
    </lineage>
</organism>
<reference evidence="4 5" key="1">
    <citation type="submission" date="2024-09" db="EMBL/GenBank/DDBJ databases">
        <authorList>
            <person name="Sun Q."/>
            <person name="Mori K."/>
        </authorList>
    </citation>
    <scope>NUCLEOTIDE SEQUENCE [LARGE SCALE GENOMIC DNA]</scope>
    <source>
        <strain evidence="4 5">NCAIM B.02529</strain>
    </source>
</reference>
<feature type="domain" description="HTH tetR-type" evidence="3">
    <location>
        <begin position="5"/>
        <end position="65"/>
    </location>
</feature>
<dbReference type="RefSeq" id="WP_377348759.1">
    <property type="nucleotide sequence ID" value="NZ_JBHLTP010000011.1"/>
</dbReference>
<dbReference type="SUPFAM" id="SSF46689">
    <property type="entry name" value="Homeodomain-like"/>
    <property type="match status" value="1"/>
</dbReference>
<feature type="DNA-binding region" description="H-T-H motif" evidence="2">
    <location>
        <begin position="28"/>
        <end position="47"/>
    </location>
</feature>
<dbReference type="Proteomes" id="UP001589836">
    <property type="component" value="Unassembled WGS sequence"/>
</dbReference>
<dbReference type="InterPro" id="IPR036271">
    <property type="entry name" value="Tet_transcr_reg_TetR-rel_C_sf"/>
</dbReference>
<gene>
    <name evidence="4" type="ORF">ACFFGV_13645</name>
</gene>
<dbReference type="EMBL" id="JBHLTP010000011">
    <property type="protein sequence ID" value="MFC0524615.1"/>
    <property type="molecule type" value="Genomic_DNA"/>
</dbReference>
<evidence type="ECO:0000256" key="1">
    <source>
        <dbReference type="ARBA" id="ARBA00023125"/>
    </source>
</evidence>
<dbReference type="PROSITE" id="PS01081">
    <property type="entry name" value="HTH_TETR_1"/>
    <property type="match status" value="1"/>
</dbReference>
<dbReference type="PRINTS" id="PR00455">
    <property type="entry name" value="HTHTETR"/>
</dbReference>
<dbReference type="PANTHER" id="PTHR30055">
    <property type="entry name" value="HTH-TYPE TRANSCRIPTIONAL REGULATOR RUTR"/>
    <property type="match status" value="1"/>
</dbReference>
<keyword evidence="5" id="KW-1185">Reference proteome</keyword>